<reference evidence="1 2" key="1">
    <citation type="submission" date="2020-02" db="EMBL/GenBank/DDBJ databases">
        <title>Genome sequence of the type strain CGMCC 1.15528 of Mesorhizobium zhangyense.</title>
        <authorList>
            <person name="Gao J."/>
            <person name="Sun J."/>
        </authorList>
    </citation>
    <scope>NUCLEOTIDE SEQUENCE [LARGE SCALE GENOMIC DNA]</scope>
    <source>
        <strain evidence="1 2">CGMCC 1.15528</strain>
    </source>
</reference>
<evidence type="ECO:0000313" key="2">
    <source>
        <dbReference type="Proteomes" id="UP000481252"/>
    </source>
</evidence>
<dbReference type="AlphaFoldDB" id="A0A7C9VI96"/>
<accession>A0A7C9VI96</accession>
<name>A0A7C9VI96_9HYPH</name>
<organism evidence="1 2">
    <name type="scientific">Mesorhizobium zhangyense</name>
    <dbReference type="NCBI Taxonomy" id="1776730"/>
    <lineage>
        <taxon>Bacteria</taxon>
        <taxon>Pseudomonadati</taxon>
        <taxon>Pseudomonadota</taxon>
        <taxon>Alphaproteobacteria</taxon>
        <taxon>Hyphomicrobiales</taxon>
        <taxon>Phyllobacteriaceae</taxon>
        <taxon>Mesorhizobium</taxon>
    </lineage>
</organism>
<proteinExistence type="predicted"/>
<evidence type="ECO:0000313" key="1">
    <source>
        <dbReference type="EMBL" id="NGN45011.1"/>
    </source>
</evidence>
<sequence length="124" mass="13746">MSKVNRRNLLLSSAGAIIASTVVGEEKRPRQQVPSRELQALIETHTATYAAFGRAIHATGGKGSDHAEASRTEERALVALCCYPAVSDADRWAKAKYLLKIERRGELDLKEHMQAVLRSTMWRA</sequence>
<comment type="caution">
    <text evidence="1">The sequence shown here is derived from an EMBL/GenBank/DDBJ whole genome shotgun (WGS) entry which is preliminary data.</text>
</comment>
<gene>
    <name evidence="1" type="ORF">G6N74_28550</name>
</gene>
<dbReference type="Proteomes" id="UP000481252">
    <property type="component" value="Unassembled WGS sequence"/>
</dbReference>
<protein>
    <submittedName>
        <fullName evidence="1">Uncharacterized protein</fullName>
    </submittedName>
</protein>
<dbReference type="RefSeq" id="WP_165121382.1">
    <property type="nucleotide sequence ID" value="NZ_JAAKZG010000023.1"/>
</dbReference>
<dbReference type="EMBL" id="JAAKZG010000023">
    <property type="protein sequence ID" value="NGN45011.1"/>
    <property type="molecule type" value="Genomic_DNA"/>
</dbReference>
<keyword evidence="2" id="KW-1185">Reference proteome</keyword>